<evidence type="ECO:0008006" key="3">
    <source>
        <dbReference type="Google" id="ProtNLM"/>
    </source>
</evidence>
<dbReference type="EMBL" id="CP115450">
    <property type="protein sequence ID" value="WBP89497.1"/>
    <property type="molecule type" value="Genomic_DNA"/>
</dbReference>
<gene>
    <name evidence="1" type="ORF">O1G21_29100</name>
</gene>
<name>A0ABY7QA38_9ACTN</name>
<protein>
    <recommendedName>
        <fullName evidence="3">HNH endonuclease</fullName>
    </recommendedName>
</protein>
<evidence type="ECO:0000313" key="1">
    <source>
        <dbReference type="EMBL" id="WBP89497.1"/>
    </source>
</evidence>
<dbReference type="Proteomes" id="UP001212821">
    <property type="component" value="Chromosome"/>
</dbReference>
<evidence type="ECO:0000313" key="2">
    <source>
        <dbReference type="Proteomes" id="UP001212821"/>
    </source>
</evidence>
<reference evidence="2" key="1">
    <citation type="submission" date="2022-12" db="EMBL/GenBank/DDBJ databases">
        <authorList>
            <person name="Mo P."/>
        </authorList>
    </citation>
    <scope>NUCLEOTIDE SEQUENCE [LARGE SCALE GENOMIC DNA]</scope>
    <source>
        <strain evidence="2">HUAS 3-15</strain>
    </source>
</reference>
<proteinExistence type="predicted"/>
<accession>A0ABY7QA38</accession>
<sequence length="68" mass="7807">MNDTEQLTCPPTCRGGIRSDCPRRPNWRAREHGDNSPRNWLWICHRHLATTCADFGEQAEIDVVRVGC</sequence>
<keyword evidence="2" id="KW-1185">Reference proteome</keyword>
<organism evidence="1 2">
    <name type="scientific">Kitasatospora cathayae</name>
    <dbReference type="NCBI Taxonomy" id="3004092"/>
    <lineage>
        <taxon>Bacteria</taxon>
        <taxon>Bacillati</taxon>
        <taxon>Actinomycetota</taxon>
        <taxon>Actinomycetes</taxon>
        <taxon>Kitasatosporales</taxon>
        <taxon>Streptomycetaceae</taxon>
        <taxon>Kitasatospora</taxon>
    </lineage>
</organism>
<dbReference type="RefSeq" id="WP_270147837.1">
    <property type="nucleotide sequence ID" value="NZ_CP115450.1"/>
</dbReference>